<feature type="compositionally biased region" description="Polar residues" evidence="4">
    <location>
        <begin position="219"/>
        <end position="232"/>
    </location>
</feature>
<dbReference type="InterPro" id="IPR004827">
    <property type="entry name" value="bZIP"/>
</dbReference>
<gene>
    <name evidence="6" type="primary">YAP1_1</name>
    <name evidence="6" type="ORF">CU098_003791</name>
</gene>
<dbReference type="EMBL" id="PJQM01003843">
    <property type="protein sequence ID" value="RCH86870.1"/>
    <property type="molecule type" value="Genomic_DNA"/>
</dbReference>
<dbReference type="GO" id="GO:0090575">
    <property type="term" value="C:RNA polymerase II transcription regulator complex"/>
    <property type="evidence" value="ECO:0007669"/>
    <property type="project" value="TreeGrafter"/>
</dbReference>
<dbReference type="OrthoDB" id="2593073at2759"/>
<reference evidence="6 7" key="1">
    <citation type="journal article" date="2018" name="G3 (Bethesda)">
        <title>Phylogenetic and Phylogenomic Definition of Rhizopus Species.</title>
        <authorList>
            <person name="Gryganskyi A.P."/>
            <person name="Golan J."/>
            <person name="Dolatabadi S."/>
            <person name="Mondo S."/>
            <person name="Robb S."/>
            <person name="Idnurm A."/>
            <person name="Muszewska A."/>
            <person name="Steczkiewicz K."/>
            <person name="Masonjones S."/>
            <person name="Liao H.L."/>
            <person name="Gajdeczka M.T."/>
            <person name="Anike F."/>
            <person name="Vuek A."/>
            <person name="Anishchenko I.M."/>
            <person name="Voigt K."/>
            <person name="de Hoog G.S."/>
            <person name="Smith M.E."/>
            <person name="Heitman J."/>
            <person name="Vilgalys R."/>
            <person name="Stajich J.E."/>
        </authorList>
    </citation>
    <scope>NUCLEOTIDE SEQUENCE [LARGE SCALE GENOMIC DNA]</scope>
    <source>
        <strain evidence="6 7">LSU 92-RS-03</strain>
    </source>
</reference>
<evidence type="ECO:0000259" key="5">
    <source>
        <dbReference type="PROSITE" id="PS00036"/>
    </source>
</evidence>
<dbReference type="Proteomes" id="UP000253551">
    <property type="component" value="Unassembled WGS sequence"/>
</dbReference>
<name>A0A367JAD1_RHIST</name>
<feature type="region of interest" description="Disordered" evidence="4">
    <location>
        <begin position="34"/>
        <end position="123"/>
    </location>
</feature>
<keyword evidence="3" id="KW-0539">Nucleus</keyword>
<evidence type="ECO:0000256" key="3">
    <source>
        <dbReference type="ARBA" id="ARBA00023242"/>
    </source>
</evidence>
<comment type="caution">
    <text evidence="6">The sequence shown here is derived from an EMBL/GenBank/DDBJ whole genome shotgun (WGS) entry which is preliminary data.</text>
</comment>
<feature type="compositionally biased region" description="Low complexity" evidence="4">
    <location>
        <begin position="203"/>
        <end position="214"/>
    </location>
</feature>
<sequence length="435" mass="48179">MSIASEALQLTFNDSALDLLNAAIASHHQVNIEDSPGLIDTSSKIINSEEDSPKSSPTKKKSSNALHAKRELDKDEQTSTAAPKRAGRKPLDKSATIDAQLDPKQKRKAQNRAAQRAFRDRKEKHVAELQARIEELEALNATKDEDLVKENSRLKEQLKKLQEENYALKGAQFTFEFPVTEHQHSSYPVTNEPIQPSNFYQTSSSSMSSGNSYSGEDGASSSAEQSPLSNTNTHEDDSADTSLFTSTPLQFGLQPANNTLDFLAVSDSTYGLGNGFTTSQNFPTSNDNNLGFPTVDLFHGKDDLFSNYQVPSTSNLNDDFLFADEDLTNLFGSTDDLFGGNQFSLNAQFGLPETPAIHRNKISAENKKHLIEKMKSGQKEGKHVYQIHQEMVQECPDFDLDALCNDLKKKAQCSKSQFLVTDREVEAFVKCLDHV</sequence>
<dbReference type="SUPFAM" id="SSF111430">
    <property type="entry name" value="YAP1 redox domain"/>
    <property type="match status" value="1"/>
</dbReference>
<dbReference type="InterPro" id="IPR046347">
    <property type="entry name" value="bZIP_sf"/>
</dbReference>
<feature type="domain" description="BZIP" evidence="5">
    <location>
        <begin position="106"/>
        <end position="121"/>
    </location>
</feature>
<comment type="subcellular location">
    <subcellularLocation>
        <location evidence="2">Cytoplasm</location>
    </subcellularLocation>
    <subcellularLocation>
        <location evidence="1">Nucleus</location>
    </subcellularLocation>
</comment>
<dbReference type="InterPro" id="IPR050936">
    <property type="entry name" value="AP-1-like"/>
</dbReference>
<dbReference type="GO" id="GO:0001228">
    <property type="term" value="F:DNA-binding transcription activator activity, RNA polymerase II-specific"/>
    <property type="evidence" value="ECO:0007669"/>
    <property type="project" value="TreeGrafter"/>
</dbReference>
<evidence type="ECO:0000256" key="4">
    <source>
        <dbReference type="SAM" id="MobiDB-lite"/>
    </source>
</evidence>
<keyword evidence="6" id="KW-0238">DNA-binding</keyword>
<evidence type="ECO:0000256" key="2">
    <source>
        <dbReference type="ARBA" id="ARBA00004496"/>
    </source>
</evidence>
<dbReference type="SUPFAM" id="SSF57959">
    <property type="entry name" value="Leucine zipper domain"/>
    <property type="match status" value="1"/>
</dbReference>
<dbReference type="SMART" id="SM00338">
    <property type="entry name" value="BRLZ"/>
    <property type="match status" value="1"/>
</dbReference>
<dbReference type="PANTHER" id="PTHR40621:SF6">
    <property type="entry name" value="AP-1-LIKE TRANSCRIPTION FACTOR YAP1-RELATED"/>
    <property type="match status" value="1"/>
</dbReference>
<feature type="compositionally biased region" description="Basic and acidic residues" evidence="4">
    <location>
        <begin position="68"/>
        <end position="77"/>
    </location>
</feature>
<dbReference type="Gene3D" id="1.20.5.170">
    <property type="match status" value="1"/>
</dbReference>
<dbReference type="Gene3D" id="1.10.238.100">
    <property type="entry name" value="YAP1 redox domain. Chain B"/>
    <property type="match status" value="1"/>
</dbReference>
<feature type="compositionally biased region" description="Polar residues" evidence="4">
    <location>
        <begin position="185"/>
        <end position="202"/>
    </location>
</feature>
<dbReference type="GO" id="GO:0000976">
    <property type="term" value="F:transcription cis-regulatory region binding"/>
    <property type="evidence" value="ECO:0007669"/>
    <property type="project" value="InterPro"/>
</dbReference>
<dbReference type="PANTHER" id="PTHR40621">
    <property type="entry name" value="TRANSCRIPTION FACTOR KAPC-RELATED"/>
    <property type="match status" value="1"/>
</dbReference>
<evidence type="ECO:0000256" key="1">
    <source>
        <dbReference type="ARBA" id="ARBA00004123"/>
    </source>
</evidence>
<dbReference type="PROSITE" id="PS00036">
    <property type="entry name" value="BZIP_BASIC"/>
    <property type="match status" value="1"/>
</dbReference>
<feature type="region of interest" description="Disordered" evidence="4">
    <location>
        <begin position="184"/>
        <end position="243"/>
    </location>
</feature>
<evidence type="ECO:0000313" key="6">
    <source>
        <dbReference type="EMBL" id="RCH86870.1"/>
    </source>
</evidence>
<dbReference type="Pfam" id="PF00170">
    <property type="entry name" value="bZIP_1"/>
    <property type="match status" value="1"/>
</dbReference>
<keyword evidence="7" id="KW-1185">Reference proteome</keyword>
<dbReference type="InterPro" id="IPR023167">
    <property type="entry name" value="Yap1_redox_dom_sf"/>
</dbReference>
<dbReference type="GO" id="GO:0005737">
    <property type="term" value="C:cytoplasm"/>
    <property type="evidence" value="ECO:0007669"/>
    <property type="project" value="UniProtKB-SubCell"/>
</dbReference>
<dbReference type="CDD" id="cd14688">
    <property type="entry name" value="bZIP_YAP"/>
    <property type="match status" value="1"/>
</dbReference>
<organism evidence="6 7">
    <name type="scientific">Rhizopus stolonifer</name>
    <name type="common">Rhizopus nigricans</name>
    <dbReference type="NCBI Taxonomy" id="4846"/>
    <lineage>
        <taxon>Eukaryota</taxon>
        <taxon>Fungi</taxon>
        <taxon>Fungi incertae sedis</taxon>
        <taxon>Mucoromycota</taxon>
        <taxon>Mucoromycotina</taxon>
        <taxon>Mucoromycetes</taxon>
        <taxon>Mucorales</taxon>
        <taxon>Mucorineae</taxon>
        <taxon>Rhizopodaceae</taxon>
        <taxon>Rhizopus</taxon>
    </lineage>
</organism>
<protein>
    <submittedName>
        <fullName evidence="6">DNA-binding transcription factor yap1</fullName>
    </submittedName>
</protein>
<dbReference type="STRING" id="4846.A0A367JAD1"/>
<proteinExistence type="predicted"/>
<dbReference type="AlphaFoldDB" id="A0A367JAD1"/>
<evidence type="ECO:0000313" key="7">
    <source>
        <dbReference type="Proteomes" id="UP000253551"/>
    </source>
</evidence>
<accession>A0A367JAD1</accession>